<dbReference type="EMBL" id="GBRH01245510">
    <property type="protein sequence ID" value="JAD52385.1"/>
    <property type="molecule type" value="Transcribed_RNA"/>
</dbReference>
<name>A0A0A9ATX9_ARUDO</name>
<reference evidence="1" key="1">
    <citation type="submission" date="2014-09" db="EMBL/GenBank/DDBJ databases">
        <authorList>
            <person name="Magalhaes I.L.F."/>
            <person name="Oliveira U."/>
            <person name="Santos F.R."/>
            <person name="Vidigal T.H.D.A."/>
            <person name="Brescovit A.D."/>
            <person name="Santos A.J."/>
        </authorList>
    </citation>
    <scope>NUCLEOTIDE SEQUENCE</scope>
    <source>
        <tissue evidence="1">Shoot tissue taken approximately 20 cm above the soil surface</tissue>
    </source>
</reference>
<proteinExistence type="predicted"/>
<organism evidence="1">
    <name type="scientific">Arundo donax</name>
    <name type="common">Giant reed</name>
    <name type="synonym">Donax arundinaceus</name>
    <dbReference type="NCBI Taxonomy" id="35708"/>
    <lineage>
        <taxon>Eukaryota</taxon>
        <taxon>Viridiplantae</taxon>
        <taxon>Streptophyta</taxon>
        <taxon>Embryophyta</taxon>
        <taxon>Tracheophyta</taxon>
        <taxon>Spermatophyta</taxon>
        <taxon>Magnoliopsida</taxon>
        <taxon>Liliopsida</taxon>
        <taxon>Poales</taxon>
        <taxon>Poaceae</taxon>
        <taxon>PACMAD clade</taxon>
        <taxon>Arundinoideae</taxon>
        <taxon>Arundineae</taxon>
        <taxon>Arundo</taxon>
    </lineage>
</organism>
<protein>
    <submittedName>
        <fullName evidence="1">Uncharacterized protein</fullName>
    </submittedName>
</protein>
<sequence>MWCHFSQLLSCKNNLCS</sequence>
<accession>A0A0A9ATX9</accession>
<reference evidence="1" key="2">
    <citation type="journal article" date="2015" name="Data Brief">
        <title>Shoot transcriptome of the giant reed, Arundo donax.</title>
        <authorList>
            <person name="Barrero R.A."/>
            <person name="Guerrero F.D."/>
            <person name="Moolhuijzen P."/>
            <person name="Goolsby J.A."/>
            <person name="Tidwell J."/>
            <person name="Bellgard S.E."/>
            <person name="Bellgard M.I."/>
        </authorList>
    </citation>
    <scope>NUCLEOTIDE SEQUENCE</scope>
    <source>
        <tissue evidence="1">Shoot tissue taken approximately 20 cm above the soil surface</tissue>
    </source>
</reference>
<evidence type="ECO:0000313" key="1">
    <source>
        <dbReference type="EMBL" id="JAD52385.1"/>
    </source>
</evidence>
<dbReference type="AlphaFoldDB" id="A0A0A9ATX9"/>